<protein>
    <recommendedName>
        <fullName evidence="3">Transposase domain-containing protein</fullName>
    </recommendedName>
</protein>
<accession>A0A941HUH3</accession>
<name>A0A941HUH3_9BACI</name>
<evidence type="ECO:0000313" key="2">
    <source>
        <dbReference type="Proteomes" id="UP000675431"/>
    </source>
</evidence>
<reference evidence="1 2" key="1">
    <citation type="submission" date="2021-04" db="EMBL/GenBank/DDBJ databases">
        <title>Allobacillus sp. nov. SKP8-2 isolated from shrimp paste.</title>
        <authorList>
            <person name="Tanasupawat S."/>
            <person name="Yiamsombat S."/>
            <person name="Kanchanasin P."/>
            <person name="Kuncharoen N."/>
        </authorList>
    </citation>
    <scope>NUCLEOTIDE SEQUENCE [LARGE SCALE GENOMIC DNA]</scope>
    <source>
        <strain evidence="1 2">SKP8-2</strain>
    </source>
</reference>
<evidence type="ECO:0000313" key="1">
    <source>
        <dbReference type="EMBL" id="MBR7554890.1"/>
    </source>
</evidence>
<organism evidence="1 2">
    <name type="scientific">Allobacillus saliphilus</name>
    <dbReference type="NCBI Taxonomy" id="2912308"/>
    <lineage>
        <taxon>Bacteria</taxon>
        <taxon>Bacillati</taxon>
        <taxon>Bacillota</taxon>
        <taxon>Bacilli</taxon>
        <taxon>Bacillales</taxon>
        <taxon>Bacillaceae</taxon>
        <taxon>Allobacillus</taxon>
    </lineage>
</organism>
<gene>
    <name evidence="1" type="ORF">KC820_12210</name>
</gene>
<dbReference type="EMBL" id="JAGSIE010000043">
    <property type="protein sequence ID" value="MBR7554890.1"/>
    <property type="molecule type" value="Genomic_DNA"/>
</dbReference>
<keyword evidence="2" id="KW-1185">Reference proteome</keyword>
<evidence type="ECO:0008006" key="3">
    <source>
        <dbReference type="Google" id="ProtNLM"/>
    </source>
</evidence>
<proteinExistence type="predicted"/>
<dbReference type="Proteomes" id="UP000675431">
    <property type="component" value="Unassembled WGS sequence"/>
</dbReference>
<sequence length="50" mass="5798">MNLFNYLIYLFEVLPNIDPSNQDQLALHLPWSTTLPEASCVPNKSKKKHK</sequence>
<comment type="caution">
    <text evidence="1">The sequence shown here is derived from an EMBL/GenBank/DDBJ whole genome shotgun (WGS) entry which is preliminary data.</text>
</comment>
<dbReference type="AlphaFoldDB" id="A0A941HUH3"/>